<dbReference type="InterPro" id="IPR037107">
    <property type="entry name" value="Put_OMP_sf"/>
</dbReference>
<feature type="signal peptide" evidence="1">
    <location>
        <begin position="1"/>
        <end position="22"/>
    </location>
</feature>
<keyword evidence="3" id="KW-1185">Reference proteome</keyword>
<dbReference type="InterPro" id="IPR018707">
    <property type="entry name" value="LpxR"/>
</dbReference>
<dbReference type="AlphaFoldDB" id="A0A495J1I9"/>
<accession>A0A495J1I9</accession>
<dbReference type="Proteomes" id="UP000268007">
    <property type="component" value="Unassembled WGS sequence"/>
</dbReference>
<name>A0A495J1I9_9SPHI</name>
<feature type="chain" id="PRO_5019749921" evidence="1">
    <location>
        <begin position="23"/>
        <end position="320"/>
    </location>
</feature>
<protein>
    <submittedName>
        <fullName evidence="2">Uncharacterized protein DUF2219</fullName>
    </submittedName>
</protein>
<gene>
    <name evidence="2" type="ORF">BDD43_2767</name>
</gene>
<keyword evidence="1" id="KW-0732">Signal</keyword>
<dbReference type="Pfam" id="PF09982">
    <property type="entry name" value="LpxR"/>
    <property type="match status" value="1"/>
</dbReference>
<proteinExistence type="predicted"/>
<dbReference type="EMBL" id="RBKU01000001">
    <property type="protein sequence ID" value="RKR82582.1"/>
    <property type="molecule type" value="Genomic_DNA"/>
</dbReference>
<comment type="caution">
    <text evidence="2">The sequence shown here is derived from an EMBL/GenBank/DDBJ whole genome shotgun (WGS) entry which is preliminary data.</text>
</comment>
<evidence type="ECO:0000313" key="3">
    <source>
        <dbReference type="Proteomes" id="UP000268007"/>
    </source>
</evidence>
<reference evidence="2 3" key="1">
    <citation type="submission" date="2018-10" db="EMBL/GenBank/DDBJ databases">
        <title>Genomic Encyclopedia of Archaeal and Bacterial Type Strains, Phase II (KMG-II): from individual species to whole genera.</title>
        <authorList>
            <person name="Goeker M."/>
        </authorList>
    </citation>
    <scope>NUCLEOTIDE SEQUENCE [LARGE SCALE GENOMIC DNA]</scope>
    <source>
        <strain evidence="2 3">DSM 18602</strain>
    </source>
</reference>
<sequence length="320" mass="35925">MKFILFLVISPFVLLSTTFAQSNFYKNEVGIQSDNDGFLAQRSDRYYTAGNFGYFRHALKVADSSSLQNKVLGFELGQKIYTPQTGAIPAAIFVDRPFAGYLYIGTNLNLLYKNESNLKLQVRAGIIGPNAYAEQIQNLIHNTFGFYHPTGWEYQIQNAVQLNLAAEYNRLLTRGTSADLLFNSYLNAGTGITGAGLGFTARLGRFNQLFNSISTTSTVTQNTNIKPLHNSELFFYYKPMLNLVAYDATIQGGLFEKTHGDEEVTLTPNPVVFSQQVGGSFVKKHWVFDLSVIFETREDKEMVEKHSGHQWGSVSGMYRF</sequence>
<dbReference type="Gene3D" id="2.40.128.140">
    <property type="entry name" value="Outer membrane protein"/>
    <property type="match status" value="1"/>
</dbReference>
<evidence type="ECO:0000313" key="2">
    <source>
        <dbReference type="EMBL" id="RKR82582.1"/>
    </source>
</evidence>
<evidence type="ECO:0000256" key="1">
    <source>
        <dbReference type="SAM" id="SignalP"/>
    </source>
</evidence>
<organism evidence="2 3">
    <name type="scientific">Mucilaginibacter gracilis</name>
    <dbReference type="NCBI Taxonomy" id="423350"/>
    <lineage>
        <taxon>Bacteria</taxon>
        <taxon>Pseudomonadati</taxon>
        <taxon>Bacteroidota</taxon>
        <taxon>Sphingobacteriia</taxon>
        <taxon>Sphingobacteriales</taxon>
        <taxon>Sphingobacteriaceae</taxon>
        <taxon>Mucilaginibacter</taxon>
    </lineage>
</organism>